<evidence type="ECO:0000313" key="7">
    <source>
        <dbReference type="EMBL" id="KAG5182727.1"/>
    </source>
</evidence>
<feature type="domain" description="Aspartyl/asparaginy/proline hydroxylase" evidence="6">
    <location>
        <begin position="378"/>
        <end position="489"/>
    </location>
</feature>
<dbReference type="GO" id="GO:0051213">
    <property type="term" value="F:dioxygenase activity"/>
    <property type="evidence" value="ECO:0007669"/>
    <property type="project" value="UniProtKB-KW"/>
</dbReference>
<dbReference type="InterPro" id="IPR027443">
    <property type="entry name" value="IPNS-like_sf"/>
</dbReference>
<protein>
    <recommendedName>
        <fullName evidence="6">Aspartyl/asparaginy/proline hydroxylase domain-containing protein</fullName>
    </recommendedName>
</protein>
<feature type="compositionally biased region" description="Basic and acidic residues" evidence="4">
    <location>
        <begin position="291"/>
        <end position="303"/>
    </location>
</feature>
<feature type="domain" description="Aspartyl/asparaginy/proline hydroxylase" evidence="6">
    <location>
        <begin position="528"/>
        <end position="573"/>
    </location>
</feature>
<evidence type="ECO:0000256" key="1">
    <source>
        <dbReference type="ARBA" id="ARBA00007730"/>
    </source>
</evidence>
<feature type="compositionally biased region" description="Gly residues" evidence="4">
    <location>
        <begin position="316"/>
        <end position="332"/>
    </location>
</feature>
<dbReference type="Gene3D" id="2.60.120.330">
    <property type="entry name" value="B-lactam Antibiotic, Isopenicillin N Synthase, Chain"/>
    <property type="match status" value="1"/>
</dbReference>
<dbReference type="OrthoDB" id="438431at2759"/>
<comment type="caution">
    <text evidence="7">The sequence shown here is derived from an EMBL/GenBank/DDBJ whole genome shotgun (WGS) entry which is preliminary data.</text>
</comment>
<feature type="region of interest" description="Disordered" evidence="4">
    <location>
        <begin position="491"/>
        <end position="520"/>
    </location>
</feature>
<keyword evidence="5" id="KW-0732">Signal</keyword>
<dbReference type="InterPro" id="IPR051821">
    <property type="entry name" value="Asp/Asn_beta-hydroxylase"/>
</dbReference>
<sequence>MVFTRSLLVAAVLAALAACVTAFVAPTARVGHTARSAVRPLQAEQGNGFMDFASKLYHEVMPWGDVDKGFTPEFQKRDKMVLKYMAKTGITKEAAEKEVDEFLADKATVSGNSTTVATGRVNKDLANMEMSTFSCTEDTTWEAFSHLELNIGILRPALDAAPSMDGQFVMTSGALPVEDGSLDCLIYWDQDEFYAAQTAAELVRVLRRGGVLLVVEVEEAHSGAQAEFIGSGVFEESCYMVVQLGALAALQHTLAYPHEDIPAQALGAGGGYGGCDCAVYALTVTAAHEAQRGHHHGAAEHKQQRSGSGRSSREGSGTGAESGPEEGSGGSGADRAEEGGRELQTCSGQCCRGVRGVAPPFLDWRDVYPELGILLEPQNLSDIMEEMRSVRSAWKAWPETHYSEGGSEDWKVVPFAHCFPACDASKLTWVPHTCAHCPRTVALLRQLPTLRTALFSRLGGGTKISSHRGWSDLANDVLRCHLALVVPPDDPHSRALKGGGGGGSSGSLGGGGGGGGSARAAEESDGCCGIWVEGQRRAHRQGEIMVFDDSKLHKAYNHSYHERVVLIVDLLRPPHVPRGTARRGMTAELEGFIAAFAAAGIACCYSGITTLIDRTRPLL</sequence>
<proteinExistence type="inferred from homology"/>
<organism evidence="7 8">
    <name type="scientific">Tribonema minus</name>
    <dbReference type="NCBI Taxonomy" id="303371"/>
    <lineage>
        <taxon>Eukaryota</taxon>
        <taxon>Sar</taxon>
        <taxon>Stramenopiles</taxon>
        <taxon>Ochrophyta</taxon>
        <taxon>PX clade</taxon>
        <taxon>Xanthophyceae</taxon>
        <taxon>Tribonematales</taxon>
        <taxon>Tribonemataceae</taxon>
        <taxon>Tribonema</taxon>
    </lineage>
</organism>
<keyword evidence="3" id="KW-0560">Oxidoreductase</keyword>
<dbReference type="PANTHER" id="PTHR46332">
    <property type="entry name" value="ASPARTATE BETA-HYDROXYLASE DOMAIN-CONTAINING PROTEIN 2"/>
    <property type="match status" value="1"/>
</dbReference>
<evidence type="ECO:0000256" key="4">
    <source>
        <dbReference type="SAM" id="MobiDB-lite"/>
    </source>
</evidence>
<dbReference type="InterPro" id="IPR007803">
    <property type="entry name" value="Asp/Arg/Pro-Hydrxlase"/>
</dbReference>
<dbReference type="AlphaFoldDB" id="A0A836CEF1"/>
<feature type="region of interest" description="Disordered" evidence="4">
    <location>
        <begin position="291"/>
        <end position="339"/>
    </location>
</feature>
<feature type="compositionally biased region" description="Gly residues" evidence="4">
    <location>
        <begin position="497"/>
        <end position="517"/>
    </location>
</feature>
<dbReference type="EMBL" id="JAFCMP010000224">
    <property type="protein sequence ID" value="KAG5182727.1"/>
    <property type="molecule type" value="Genomic_DNA"/>
</dbReference>
<feature type="chain" id="PRO_5032573480" description="Aspartyl/asparaginy/proline hydroxylase domain-containing protein" evidence="5">
    <location>
        <begin position="23"/>
        <end position="619"/>
    </location>
</feature>
<evidence type="ECO:0000313" key="8">
    <source>
        <dbReference type="Proteomes" id="UP000664859"/>
    </source>
</evidence>
<evidence type="ECO:0000259" key="6">
    <source>
        <dbReference type="Pfam" id="PF05118"/>
    </source>
</evidence>
<dbReference type="Proteomes" id="UP000664859">
    <property type="component" value="Unassembled WGS sequence"/>
</dbReference>
<dbReference type="PROSITE" id="PS51257">
    <property type="entry name" value="PROKAR_LIPOPROTEIN"/>
    <property type="match status" value="1"/>
</dbReference>
<dbReference type="GO" id="GO:0016020">
    <property type="term" value="C:membrane"/>
    <property type="evidence" value="ECO:0007669"/>
    <property type="project" value="TreeGrafter"/>
</dbReference>
<name>A0A836CEF1_9STRA</name>
<feature type="signal peptide" evidence="5">
    <location>
        <begin position="1"/>
        <end position="22"/>
    </location>
</feature>
<evidence type="ECO:0000256" key="3">
    <source>
        <dbReference type="ARBA" id="ARBA00023002"/>
    </source>
</evidence>
<evidence type="ECO:0000256" key="5">
    <source>
        <dbReference type="SAM" id="SignalP"/>
    </source>
</evidence>
<keyword evidence="2" id="KW-0223">Dioxygenase</keyword>
<dbReference type="PANTHER" id="PTHR46332:SF5">
    <property type="entry name" value="ASPARTATE BETA-HYDROXYLASE DOMAIN CONTAINING 2"/>
    <property type="match status" value="1"/>
</dbReference>
<accession>A0A836CEF1</accession>
<comment type="similarity">
    <text evidence="1">Belongs to the aspartyl/asparaginyl beta-hydroxylase family.</text>
</comment>
<gene>
    <name evidence="7" type="ORF">JKP88DRAFT_348720</name>
</gene>
<evidence type="ECO:0000256" key="2">
    <source>
        <dbReference type="ARBA" id="ARBA00022964"/>
    </source>
</evidence>
<dbReference type="SUPFAM" id="SSF51197">
    <property type="entry name" value="Clavaminate synthase-like"/>
    <property type="match status" value="1"/>
</dbReference>
<reference evidence="7" key="1">
    <citation type="submission" date="2021-02" db="EMBL/GenBank/DDBJ databases">
        <title>First Annotated Genome of the Yellow-green Alga Tribonema minus.</title>
        <authorList>
            <person name="Mahan K.M."/>
        </authorList>
    </citation>
    <scope>NUCLEOTIDE SEQUENCE</scope>
    <source>
        <strain evidence="7">UTEX B ZZ1240</strain>
    </source>
</reference>
<dbReference type="Pfam" id="PF05118">
    <property type="entry name" value="Asp_Arg_Hydrox"/>
    <property type="match status" value="2"/>
</dbReference>
<keyword evidence="8" id="KW-1185">Reference proteome</keyword>